<gene>
    <name evidence="4" type="ORF">B5D80_11445</name>
</gene>
<dbReference type="PANTHER" id="PTHR43775:SF37">
    <property type="entry name" value="SI:DKEY-61P9.11"/>
    <property type="match status" value="1"/>
</dbReference>
<evidence type="ECO:0000313" key="4">
    <source>
        <dbReference type="EMBL" id="OWV08706.1"/>
    </source>
</evidence>
<dbReference type="Proteomes" id="UP000197174">
    <property type="component" value="Unassembled WGS sequence"/>
</dbReference>
<dbReference type="EMBL" id="MZMV01000015">
    <property type="protein sequence ID" value="OWV08706.1"/>
    <property type="molecule type" value="Genomic_DNA"/>
</dbReference>
<dbReference type="OrthoDB" id="9778690at2"/>
<dbReference type="InterPro" id="IPR050091">
    <property type="entry name" value="PKS_NRPS_Biosynth_Enz"/>
</dbReference>
<dbReference type="SUPFAM" id="SSF51735">
    <property type="entry name" value="NAD(P)-binding Rossmann-fold domains"/>
    <property type="match status" value="2"/>
</dbReference>
<name>A0A246RNR7_9ACTN</name>
<dbReference type="GO" id="GO:0005886">
    <property type="term" value="C:plasma membrane"/>
    <property type="evidence" value="ECO:0007669"/>
    <property type="project" value="TreeGrafter"/>
</dbReference>
<dbReference type="GO" id="GO:0071770">
    <property type="term" value="P:DIM/DIP cell wall layer assembly"/>
    <property type="evidence" value="ECO:0007669"/>
    <property type="project" value="TreeGrafter"/>
</dbReference>
<dbReference type="GO" id="GO:0004312">
    <property type="term" value="F:fatty acid synthase activity"/>
    <property type="evidence" value="ECO:0007669"/>
    <property type="project" value="TreeGrafter"/>
</dbReference>
<dbReference type="RefSeq" id="WP_088643810.1">
    <property type="nucleotide sequence ID" value="NZ_JBFAMK010000014.1"/>
</dbReference>
<evidence type="ECO:0000313" key="5">
    <source>
        <dbReference type="Proteomes" id="UP000197174"/>
    </source>
</evidence>
<dbReference type="AlphaFoldDB" id="A0A246RNR7"/>
<organism evidence="4 5">
    <name type="scientific">Micromonospora wenchangensis</name>
    <dbReference type="NCBI Taxonomy" id="1185415"/>
    <lineage>
        <taxon>Bacteria</taxon>
        <taxon>Bacillati</taxon>
        <taxon>Actinomycetota</taxon>
        <taxon>Actinomycetes</taxon>
        <taxon>Micromonosporales</taxon>
        <taxon>Micromonosporaceae</taxon>
        <taxon>Micromonospora</taxon>
    </lineage>
</organism>
<evidence type="ECO:0000259" key="3">
    <source>
        <dbReference type="SMART" id="SM00822"/>
    </source>
</evidence>
<dbReference type="Gene3D" id="3.40.50.720">
    <property type="entry name" value="NAD(P)-binding Rossmann-like Domain"/>
    <property type="match status" value="1"/>
</dbReference>
<reference evidence="4 5" key="1">
    <citation type="submission" date="2017-03" db="EMBL/GenBank/DDBJ databases">
        <title>Whole genome sequence of Micromonospora wenchangensis, isolated from mangrove soil.</title>
        <authorList>
            <person name="Yang H."/>
        </authorList>
    </citation>
    <scope>NUCLEOTIDE SEQUENCE [LARGE SCALE GENOMIC DNA]</scope>
    <source>
        <strain evidence="4 5">CCTCC AA 2012002</strain>
    </source>
</reference>
<protein>
    <recommendedName>
        <fullName evidence="3">Ketoreductase domain-containing protein</fullName>
    </recommendedName>
</protein>
<evidence type="ECO:0000256" key="1">
    <source>
        <dbReference type="ARBA" id="ARBA00022450"/>
    </source>
</evidence>
<dbReference type="InterPro" id="IPR036291">
    <property type="entry name" value="NAD(P)-bd_dom_sf"/>
</dbReference>
<keyword evidence="2" id="KW-0597">Phosphoprotein</keyword>
<dbReference type="SMART" id="SM00822">
    <property type="entry name" value="PKS_KR"/>
    <property type="match status" value="1"/>
</dbReference>
<feature type="domain" description="Ketoreductase" evidence="3">
    <location>
        <begin position="230"/>
        <end position="452"/>
    </location>
</feature>
<dbReference type="InterPro" id="IPR057326">
    <property type="entry name" value="KR_dom"/>
</dbReference>
<keyword evidence="5" id="KW-1185">Reference proteome</keyword>
<comment type="caution">
    <text evidence="4">The sequence shown here is derived from an EMBL/GenBank/DDBJ whole genome shotgun (WGS) entry which is preliminary data.</text>
</comment>
<dbReference type="Pfam" id="PF08659">
    <property type="entry name" value="KR"/>
    <property type="match status" value="1"/>
</dbReference>
<dbReference type="PANTHER" id="PTHR43775">
    <property type="entry name" value="FATTY ACID SYNTHASE"/>
    <property type="match status" value="1"/>
</dbReference>
<proteinExistence type="predicted"/>
<sequence>MTEVVLSPVGAAAGGDPAVAGPVPGFVRQTLGLVAVAPLPVPGPAALAGRLVHVFNGTPALREQVGRTVRACGGRTADEPDPDVDVLVDLTLCGDPEADWREPVRRTVTALHRVYDRWAAETQVGRRQFVAVTALGGTLGLTAPHEADRRFTNPLTGIWSGLCKTLPRELPACRSRVVDLGPDVDPGPAVLAELLAGELQEVGVRAGTRRAVLPRAEPVDGPPVDLGVDDVLLMTGGARGIGFEIALDMARRTGCRVVVSGRRPLPADDSCWLTADDDGFAALGRTAYLERGGRSLPAVRREVELMRQAREIRHNLRRAAGVGARIEYAVCDVTRAEEVAALVATAGPGLSVVVHNAGIDQPTRLSRKTPDDVVDVIAVKVDGFRNLVGALAGRPLKVLCAVGSLTGRYGGMVGQVDYAAANEGLARLVMWVGHHRGDPVVKSLSWPTWDGLGLITNLEAASRYMRPIPVAAGVRAWAAELTHGGCGEVGFVAEIGEMTPQQLAGITVPSDWADRVPLLTRRFLLGDVVEFTPHRLLTTRHRIDGGWAQLLADTRFDGAAAVPVSVLLEYLLDGARWLTPPMGPLVSPTTADRIWVRPGALRSTGLVRRARGGGPVGGPADWRVCVELEQDGQVVARGEFGFGPVDAATPASPDPTPPGPVDVTAAGPTLLPRRYAWLPYLTGVGPWRRTDAGWSAEVEPVRPVDLFVSTEPPRPVLPLAHLEALVAVAPGTPDEVWTADALSLHATGEASRAELGDGLARVVDRRGTTLLSLRRPRWVRG</sequence>
<accession>A0A246RNR7</accession>
<evidence type="ECO:0000256" key="2">
    <source>
        <dbReference type="ARBA" id="ARBA00022553"/>
    </source>
</evidence>
<dbReference type="GO" id="GO:0006633">
    <property type="term" value="P:fatty acid biosynthetic process"/>
    <property type="evidence" value="ECO:0007669"/>
    <property type="project" value="TreeGrafter"/>
</dbReference>
<keyword evidence="1" id="KW-0596">Phosphopantetheine</keyword>
<dbReference type="GO" id="GO:0005737">
    <property type="term" value="C:cytoplasm"/>
    <property type="evidence" value="ECO:0007669"/>
    <property type="project" value="TreeGrafter"/>
</dbReference>
<dbReference type="InterPro" id="IPR013968">
    <property type="entry name" value="PKS_KR"/>
</dbReference>